<dbReference type="EMBL" id="QFBC01000002">
    <property type="protein sequence ID" value="PWE57490.1"/>
    <property type="molecule type" value="Genomic_DNA"/>
</dbReference>
<keyword evidence="1" id="KW-0472">Membrane</keyword>
<feature type="transmembrane region" description="Helical" evidence="1">
    <location>
        <begin position="241"/>
        <end position="258"/>
    </location>
</feature>
<dbReference type="Proteomes" id="UP000245252">
    <property type="component" value="Unassembled WGS sequence"/>
</dbReference>
<evidence type="ECO:0000313" key="4">
    <source>
        <dbReference type="Proteomes" id="UP000245252"/>
    </source>
</evidence>
<dbReference type="PANTHER" id="PTHR22911">
    <property type="entry name" value="ACYL-MALONYL CONDENSING ENZYME-RELATED"/>
    <property type="match status" value="1"/>
</dbReference>
<dbReference type="SUPFAM" id="SSF103481">
    <property type="entry name" value="Multidrug resistance efflux transporter EmrE"/>
    <property type="match status" value="2"/>
</dbReference>
<feature type="transmembrane region" description="Helical" evidence="1">
    <location>
        <begin position="264"/>
        <end position="283"/>
    </location>
</feature>
<dbReference type="Pfam" id="PF00892">
    <property type="entry name" value="EamA"/>
    <property type="match status" value="2"/>
</dbReference>
<feature type="domain" description="EamA" evidence="2">
    <location>
        <begin position="11"/>
        <end position="143"/>
    </location>
</feature>
<protein>
    <submittedName>
        <fullName evidence="3">EamA/RhaT family transporter</fullName>
    </submittedName>
</protein>
<feature type="transmembrane region" description="Helical" evidence="1">
    <location>
        <begin position="12"/>
        <end position="33"/>
    </location>
</feature>
<dbReference type="AlphaFoldDB" id="A0A2U2DVZ9"/>
<feature type="domain" description="EamA" evidence="2">
    <location>
        <begin position="156"/>
        <end position="278"/>
    </location>
</feature>
<dbReference type="GO" id="GO:0016020">
    <property type="term" value="C:membrane"/>
    <property type="evidence" value="ECO:0007669"/>
    <property type="project" value="InterPro"/>
</dbReference>
<proteinExistence type="predicted"/>
<dbReference type="RefSeq" id="WP_109457595.1">
    <property type="nucleotide sequence ID" value="NZ_QFBC01000002.1"/>
</dbReference>
<name>A0A2U2DVZ9_9HYPH</name>
<keyword evidence="1" id="KW-0812">Transmembrane</keyword>
<keyword evidence="4" id="KW-1185">Reference proteome</keyword>
<dbReference type="InterPro" id="IPR000620">
    <property type="entry name" value="EamA_dom"/>
</dbReference>
<organism evidence="3 4">
    <name type="scientific">Metarhizobium album</name>
    <dbReference type="NCBI Taxonomy" id="2182425"/>
    <lineage>
        <taxon>Bacteria</taxon>
        <taxon>Pseudomonadati</taxon>
        <taxon>Pseudomonadota</taxon>
        <taxon>Alphaproteobacteria</taxon>
        <taxon>Hyphomicrobiales</taxon>
        <taxon>Rhizobiaceae</taxon>
        <taxon>Metarhizobium</taxon>
    </lineage>
</organism>
<feature type="transmembrane region" description="Helical" evidence="1">
    <location>
        <begin position="150"/>
        <end position="171"/>
    </location>
</feature>
<keyword evidence="1" id="KW-1133">Transmembrane helix</keyword>
<evidence type="ECO:0000256" key="1">
    <source>
        <dbReference type="SAM" id="Phobius"/>
    </source>
</evidence>
<sequence>MTLTEQKQYRLGLTYVALSALAWSSSGLFMRAIQADLMTIVATRGIVSGLATFLFFLYLERSRAWAILRAVRWPTIAATFFSAASMISGLGSIYYTSVADAMVIYATVPFVTAGVAYLYIGEKPSRSTLIAASVAMAGVLVMLMDEGGGGSLLGKGLALVMTLTVAALATIMRKHRDVHMLPAMFSSAWLCSLCTIWFATPLALSGHDVGLVVLFAVVQNSLGLILYTFGSRWIPAADASLLTALEVPLTPLWVWIFMDEVPARSTMIGGPIVLLALFGHIFAEIRRNRSTEVAVHA</sequence>
<accession>A0A2U2DVZ9</accession>
<comment type="caution">
    <text evidence="3">The sequence shown here is derived from an EMBL/GenBank/DDBJ whole genome shotgun (WGS) entry which is preliminary data.</text>
</comment>
<feature type="transmembrane region" description="Helical" evidence="1">
    <location>
        <begin position="71"/>
        <end position="95"/>
    </location>
</feature>
<dbReference type="InterPro" id="IPR037185">
    <property type="entry name" value="EmrE-like"/>
</dbReference>
<evidence type="ECO:0000259" key="2">
    <source>
        <dbReference type="Pfam" id="PF00892"/>
    </source>
</evidence>
<feature type="transmembrane region" description="Helical" evidence="1">
    <location>
        <begin position="183"/>
        <end position="203"/>
    </location>
</feature>
<evidence type="ECO:0000313" key="3">
    <source>
        <dbReference type="EMBL" id="PWE57490.1"/>
    </source>
</evidence>
<feature type="transmembrane region" description="Helical" evidence="1">
    <location>
        <begin position="39"/>
        <end position="59"/>
    </location>
</feature>
<reference evidence="3 4" key="1">
    <citation type="submission" date="2018-05" db="EMBL/GenBank/DDBJ databases">
        <title>The draft genome of strain NS-104.</title>
        <authorList>
            <person name="Hang P."/>
            <person name="Jiang J."/>
        </authorList>
    </citation>
    <scope>NUCLEOTIDE SEQUENCE [LARGE SCALE GENOMIC DNA]</scope>
    <source>
        <strain evidence="3 4">NS-104</strain>
    </source>
</reference>
<feature type="transmembrane region" description="Helical" evidence="1">
    <location>
        <begin position="101"/>
        <end position="120"/>
    </location>
</feature>
<dbReference type="OrthoDB" id="8690132at2"/>
<feature type="transmembrane region" description="Helical" evidence="1">
    <location>
        <begin position="209"/>
        <end position="229"/>
    </location>
</feature>
<gene>
    <name evidence="3" type="ORF">DEM27_07665</name>
</gene>
<feature type="transmembrane region" description="Helical" evidence="1">
    <location>
        <begin position="127"/>
        <end position="144"/>
    </location>
</feature>
<dbReference type="PANTHER" id="PTHR22911:SF135">
    <property type="entry name" value="BLR4310 PROTEIN"/>
    <property type="match status" value="1"/>
</dbReference>